<dbReference type="Pfam" id="PF08246">
    <property type="entry name" value="Inhibitor_I29"/>
    <property type="match status" value="1"/>
</dbReference>
<dbReference type="InterPro" id="IPR015919">
    <property type="entry name" value="Cadherin-like_sf"/>
</dbReference>
<dbReference type="InterPro" id="IPR006644">
    <property type="entry name" value="Cadg"/>
</dbReference>
<feature type="signal peptide" evidence="3">
    <location>
        <begin position="1"/>
        <end position="18"/>
    </location>
</feature>
<evidence type="ECO:0000256" key="2">
    <source>
        <dbReference type="ARBA" id="ARBA00023157"/>
    </source>
</evidence>
<evidence type="ECO:0000259" key="4">
    <source>
        <dbReference type="PROSITE" id="PS50268"/>
    </source>
</evidence>
<dbReference type="InterPro" id="IPR013128">
    <property type="entry name" value="Peptidase_C1A"/>
</dbReference>
<evidence type="ECO:0000313" key="5">
    <source>
        <dbReference type="EMBL" id="KAJ6237277.1"/>
    </source>
</evidence>
<dbReference type="Pfam" id="PF05345">
    <property type="entry name" value="He_PIG"/>
    <property type="match status" value="3"/>
</dbReference>
<evidence type="ECO:0000313" key="6">
    <source>
        <dbReference type="Proteomes" id="UP001150062"/>
    </source>
</evidence>
<dbReference type="SMART" id="SM00848">
    <property type="entry name" value="Inhibitor_I29"/>
    <property type="match status" value="1"/>
</dbReference>
<feature type="domain" description="Cadherin" evidence="4">
    <location>
        <begin position="691"/>
        <end position="776"/>
    </location>
</feature>
<dbReference type="PROSITE" id="PS50268">
    <property type="entry name" value="CADHERIN_2"/>
    <property type="match status" value="3"/>
</dbReference>
<dbReference type="EMBL" id="JAOAOG010000239">
    <property type="protein sequence ID" value="KAJ6237277.1"/>
    <property type="molecule type" value="Genomic_DNA"/>
</dbReference>
<dbReference type="GO" id="GO:0006508">
    <property type="term" value="P:proteolysis"/>
    <property type="evidence" value="ECO:0007669"/>
    <property type="project" value="UniProtKB-KW"/>
</dbReference>
<dbReference type="PANTHER" id="PTHR12411">
    <property type="entry name" value="CYSTEINE PROTEASE FAMILY C1-RELATED"/>
    <property type="match status" value="1"/>
</dbReference>
<accession>A0ABQ8XXF2</accession>
<dbReference type="InterPro" id="IPR000169">
    <property type="entry name" value="Pept_cys_AS"/>
</dbReference>
<gene>
    <name evidence="5" type="ORF">M0813_26833</name>
</gene>
<dbReference type="GO" id="GO:0008233">
    <property type="term" value="F:peptidase activity"/>
    <property type="evidence" value="ECO:0007669"/>
    <property type="project" value="UniProtKB-KW"/>
</dbReference>
<dbReference type="InterPro" id="IPR002126">
    <property type="entry name" value="Cadherin-like_dom"/>
</dbReference>
<keyword evidence="5" id="KW-0645">Protease</keyword>
<dbReference type="Pfam" id="PF00112">
    <property type="entry name" value="Peptidase_C1"/>
    <property type="match status" value="1"/>
</dbReference>
<feature type="chain" id="PRO_5045396620" evidence="3">
    <location>
        <begin position="19"/>
        <end position="788"/>
    </location>
</feature>
<evidence type="ECO:0000256" key="3">
    <source>
        <dbReference type="SAM" id="SignalP"/>
    </source>
</evidence>
<dbReference type="InterPro" id="IPR039417">
    <property type="entry name" value="Peptidase_C1A_papain-like"/>
</dbReference>
<feature type="domain" description="Cadherin" evidence="4">
    <location>
        <begin position="487"/>
        <end position="564"/>
    </location>
</feature>
<dbReference type="SUPFAM" id="SSF49313">
    <property type="entry name" value="Cadherin-like"/>
    <property type="match status" value="3"/>
</dbReference>
<dbReference type="Proteomes" id="UP001150062">
    <property type="component" value="Unassembled WGS sequence"/>
</dbReference>
<dbReference type="CDD" id="cd02248">
    <property type="entry name" value="Peptidase_C1A"/>
    <property type="match status" value="1"/>
</dbReference>
<sequence>MKQSFLIFLLLLVVGIFSYQPLTSDPEVEFNVFLDKFSKNYETKEELDFRKQIFQQRLNELYEHNSNPKNTWKKAINHFSDLTDEEFNAIYLSKRTILDDERLKPLKQKEIKPLYSYPTTLDNRDTHFVDIKDQGQCGSCWSFSSTTLVESSLYNLNGILVELSEEQVLDCTYKDPGDGYIDNGWDDWDDGCDGGNIYHSLRLNRDYLGAVSMKDYPYVGSDGTCNKGYTKLATIDSSDPITYVNSGTESQIKQALYDYGGLGVSVNANGWSSYDSGVYKSSDCSGGTNHAVALSGYGTKHGENVWILRNSWGTNWGENGYMYLARGISSYDGVTWDYGMCRVRQRYTYLQKPLTTPLEQMDDITGFSCEYVSSTQFTCEWTVTGDDSTYKIYWHADNREETSSQSVSCPASGKCSVTKTVSQAEGTNVAVRNFIETSSYIQYGQMTQWTRVSETGNNLPTYDGGIVDQSAHCDRSFTYTFATGCFSDPDGDTLTYSSTQHDGSALPSWLTFDASGREFSGTPSVSEKDEVYNIRVIAKDSYEAKADTYFKLSVSEKNNNAPTYDGGIQDQNAACDQSFAYTFKDDCFSDQDGDTLTYSSTQNDGSALPSWLTFDESDRRFSGTPTESEKDKVYTLKVTAKDSYGGQASATFKISVNGKTNNPPTYEGCLEEKIAVVNRTFTYVLEDDCFDDEEDDELSYTSTLDDGTDLPEWLIFLSSEKTFNGTAPDEELNNDYSIQVHAQDSAGETVDGKFKLKIRLTDTSSTSDSSFTKPLFLTLFILLLLAWF</sequence>
<dbReference type="InterPro" id="IPR000668">
    <property type="entry name" value="Peptidase_C1A_C"/>
</dbReference>
<keyword evidence="5" id="KW-0378">Hydrolase</keyword>
<reference evidence="5" key="1">
    <citation type="submission" date="2022-08" db="EMBL/GenBank/DDBJ databases">
        <title>Novel sulfate-reducing endosymbionts in the free-living metamonad Anaeramoeba.</title>
        <authorList>
            <person name="Jerlstrom-Hultqvist J."/>
            <person name="Cepicka I."/>
            <person name="Gallot-Lavallee L."/>
            <person name="Salas-Leiva D."/>
            <person name="Curtis B.A."/>
            <person name="Zahonova K."/>
            <person name="Pipaliya S."/>
            <person name="Dacks J."/>
            <person name="Roger A.J."/>
        </authorList>
    </citation>
    <scope>NUCLEOTIDE SEQUENCE</scope>
    <source>
        <strain evidence="5">Schooner1</strain>
    </source>
</reference>
<comment type="similarity">
    <text evidence="1">Belongs to the peptidase C1 family.</text>
</comment>
<comment type="caution">
    <text evidence="5">The sequence shown here is derived from an EMBL/GenBank/DDBJ whole genome shotgun (WGS) entry which is preliminary data.</text>
</comment>
<feature type="domain" description="Cadherin" evidence="4">
    <location>
        <begin position="589"/>
        <end position="666"/>
    </location>
</feature>
<keyword evidence="6" id="KW-1185">Reference proteome</keyword>
<dbReference type="PRINTS" id="PR00705">
    <property type="entry name" value="PAPAIN"/>
</dbReference>
<dbReference type="SMART" id="SM00736">
    <property type="entry name" value="CADG"/>
    <property type="match status" value="3"/>
</dbReference>
<dbReference type="SMART" id="SM00645">
    <property type="entry name" value="Pept_C1"/>
    <property type="match status" value="1"/>
</dbReference>
<dbReference type="InterPro" id="IPR013783">
    <property type="entry name" value="Ig-like_fold"/>
</dbReference>
<organism evidence="5 6">
    <name type="scientific">Anaeramoeba flamelloides</name>
    <dbReference type="NCBI Taxonomy" id="1746091"/>
    <lineage>
        <taxon>Eukaryota</taxon>
        <taxon>Metamonada</taxon>
        <taxon>Anaeramoebidae</taxon>
        <taxon>Anaeramoeba</taxon>
    </lineage>
</organism>
<evidence type="ECO:0000256" key="1">
    <source>
        <dbReference type="ARBA" id="ARBA00008455"/>
    </source>
</evidence>
<proteinExistence type="inferred from homology"/>
<dbReference type="Gene3D" id="3.90.70.10">
    <property type="entry name" value="Cysteine proteinases"/>
    <property type="match status" value="1"/>
</dbReference>
<protein>
    <submittedName>
        <fullName evidence="5">Cysteine protease</fullName>
    </submittedName>
</protein>
<dbReference type="InterPro" id="IPR038765">
    <property type="entry name" value="Papain-like_cys_pep_sf"/>
</dbReference>
<keyword evidence="2" id="KW-1015">Disulfide bond</keyword>
<name>A0ABQ8XXF2_9EUKA</name>
<dbReference type="Gene3D" id="2.60.40.10">
    <property type="entry name" value="Immunoglobulins"/>
    <property type="match status" value="3"/>
</dbReference>
<dbReference type="SUPFAM" id="SSF54001">
    <property type="entry name" value="Cysteine proteinases"/>
    <property type="match status" value="1"/>
</dbReference>
<dbReference type="InterPro" id="IPR013201">
    <property type="entry name" value="Prot_inhib_I29"/>
</dbReference>
<dbReference type="PROSITE" id="PS00139">
    <property type="entry name" value="THIOL_PROTEASE_CYS"/>
    <property type="match status" value="1"/>
</dbReference>
<keyword evidence="3" id="KW-0732">Signal</keyword>